<evidence type="ECO:0000313" key="2">
    <source>
        <dbReference type="EMBL" id="KII66531.1"/>
    </source>
</evidence>
<evidence type="ECO:0000256" key="1">
    <source>
        <dbReference type="SAM" id="MobiDB-lite"/>
    </source>
</evidence>
<gene>
    <name evidence="2" type="ORF">RF11_15990</name>
</gene>
<sequence length="134" mass="15080">MINKGYIYNRLFVPRKDDQPKNVHIGAEIEEQPSTGSSIEDKDPKLILKRMKKRDRTHQNGERCSASTNTASLPCVDQPKASLNAHPHQQTSTENVNESNQLNKSHELFVASINTLMGLDNKGSTRRHIQTCSI</sequence>
<keyword evidence="3" id="KW-1185">Reference proteome</keyword>
<dbReference type="Proteomes" id="UP000031668">
    <property type="component" value="Unassembled WGS sequence"/>
</dbReference>
<dbReference type="EMBL" id="JWZT01003512">
    <property type="protein sequence ID" value="KII66531.1"/>
    <property type="molecule type" value="Genomic_DNA"/>
</dbReference>
<comment type="caution">
    <text evidence="2">The sequence shown here is derived from an EMBL/GenBank/DDBJ whole genome shotgun (WGS) entry which is preliminary data.</text>
</comment>
<organism evidence="2 3">
    <name type="scientific">Thelohanellus kitauei</name>
    <name type="common">Myxosporean</name>
    <dbReference type="NCBI Taxonomy" id="669202"/>
    <lineage>
        <taxon>Eukaryota</taxon>
        <taxon>Metazoa</taxon>
        <taxon>Cnidaria</taxon>
        <taxon>Myxozoa</taxon>
        <taxon>Myxosporea</taxon>
        <taxon>Bivalvulida</taxon>
        <taxon>Platysporina</taxon>
        <taxon>Myxobolidae</taxon>
        <taxon>Thelohanellus</taxon>
    </lineage>
</organism>
<dbReference type="AlphaFoldDB" id="A0A0C2MHB2"/>
<accession>A0A0C2MHB2</accession>
<feature type="region of interest" description="Disordered" evidence="1">
    <location>
        <begin position="25"/>
        <end position="103"/>
    </location>
</feature>
<feature type="compositionally biased region" description="Polar residues" evidence="1">
    <location>
        <begin position="87"/>
        <end position="103"/>
    </location>
</feature>
<feature type="compositionally biased region" description="Basic residues" evidence="1">
    <location>
        <begin position="47"/>
        <end position="56"/>
    </location>
</feature>
<protein>
    <submittedName>
        <fullName evidence="2">Uncharacterized protein</fullName>
    </submittedName>
</protein>
<proteinExistence type="predicted"/>
<evidence type="ECO:0000313" key="3">
    <source>
        <dbReference type="Proteomes" id="UP000031668"/>
    </source>
</evidence>
<reference evidence="2 3" key="1">
    <citation type="journal article" date="2014" name="Genome Biol. Evol.">
        <title>The genome of the myxosporean Thelohanellus kitauei shows adaptations to nutrient acquisition within its fish host.</title>
        <authorList>
            <person name="Yang Y."/>
            <person name="Xiong J."/>
            <person name="Zhou Z."/>
            <person name="Huo F."/>
            <person name="Miao W."/>
            <person name="Ran C."/>
            <person name="Liu Y."/>
            <person name="Zhang J."/>
            <person name="Feng J."/>
            <person name="Wang M."/>
            <person name="Wang M."/>
            <person name="Wang L."/>
            <person name="Yao B."/>
        </authorList>
    </citation>
    <scope>NUCLEOTIDE SEQUENCE [LARGE SCALE GENOMIC DNA]</scope>
    <source>
        <strain evidence="2">Wuqing</strain>
    </source>
</reference>
<name>A0A0C2MHB2_THEKT</name>